<organism evidence="2 3">
    <name type="scientific">Penicillium cosmopolitanum</name>
    <dbReference type="NCBI Taxonomy" id="1131564"/>
    <lineage>
        <taxon>Eukaryota</taxon>
        <taxon>Fungi</taxon>
        <taxon>Dikarya</taxon>
        <taxon>Ascomycota</taxon>
        <taxon>Pezizomycotina</taxon>
        <taxon>Eurotiomycetes</taxon>
        <taxon>Eurotiomycetidae</taxon>
        <taxon>Eurotiales</taxon>
        <taxon>Aspergillaceae</taxon>
        <taxon>Penicillium</taxon>
    </lineage>
</organism>
<feature type="region of interest" description="Disordered" evidence="1">
    <location>
        <begin position="238"/>
        <end position="264"/>
    </location>
</feature>
<feature type="compositionally biased region" description="Polar residues" evidence="1">
    <location>
        <begin position="241"/>
        <end position="252"/>
    </location>
</feature>
<reference evidence="2" key="2">
    <citation type="journal article" date="2023" name="IMA Fungus">
        <title>Comparative genomic study of the Penicillium genus elucidates a diverse pangenome and 15 lateral gene transfer events.</title>
        <authorList>
            <person name="Petersen C."/>
            <person name="Sorensen T."/>
            <person name="Nielsen M.R."/>
            <person name="Sondergaard T.E."/>
            <person name="Sorensen J.L."/>
            <person name="Fitzpatrick D.A."/>
            <person name="Frisvad J.C."/>
            <person name="Nielsen K.L."/>
        </authorList>
    </citation>
    <scope>NUCLEOTIDE SEQUENCE</scope>
    <source>
        <strain evidence="2">IBT 29677</strain>
    </source>
</reference>
<dbReference type="OrthoDB" id="4376119at2759"/>
<dbReference type="EMBL" id="JAPZBU010000003">
    <property type="protein sequence ID" value="KAJ5414727.1"/>
    <property type="molecule type" value="Genomic_DNA"/>
</dbReference>
<name>A0A9W9WCB4_9EURO</name>
<keyword evidence="3" id="KW-1185">Reference proteome</keyword>
<dbReference type="GeneID" id="81364971"/>
<gene>
    <name evidence="2" type="ORF">N7509_001354</name>
</gene>
<comment type="caution">
    <text evidence="2">The sequence shown here is derived from an EMBL/GenBank/DDBJ whole genome shotgun (WGS) entry which is preliminary data.</text>
</comment>
<evidence type="ECO:0000256" key="1">
    <source>
        <dbReference type="SAM" id="MobiDB-lite"/>
    </source>
</evidence>
<proteinExistence type="predicted"/>
<dbReference type="AlphaFoldDB" id="A0A9W9WCB4"/>
<protein>
    <submittedName>
        <fullName evidence="2">Uncharacterized protein</fullName>
    </submittedName>
</protein>
<evidence type="ECO:0000313" key="3">
    <source>
        <dbReference type="Proteomes" id="UP001147747"/>
    </source>
</evidence>
<accession>A0A9W9WCB4</accession>
<dbReference type="Proteomes" id="UP001147747">
    <property type="component" value="Unassembled WGS sequence"/>
</dbReference>
<evidence type="ECO:0000313" key="2">
    <source>
        <dbReference type="EMBL" id="KAJ5414727.1"/>
    </source>
</evidence>
<reference evidence="2" key="1">
    <citation type="submission" date="2022-12" db="EMBL/GenBank/DDBJ databases">
        <authorList>
            <person name="Petersen C."/>
        </authorList>
    </citation>
    <scope>NUCLEOTIDE SEQUENCE</scope>
    <source>
        <strain evidence="2">IBT 29677</strain>
    </source>
</reference>
<dbReference type="RefSeq" id="XP_056494573.1">
    <property type="nucleotide sequence ID" value="XM_056625991.1"/>
</dbReference>
<sequence length="271" mass="30197">MDAFERTIAALQLPDLEPITFKYSHDSSNDPSLAHDAGKPEDIHGGGEGNLRDFIWNSHSCIPSRSEDVESTDSLTPIDHIVVVLRDDVDARRLPRVPPPEFRVMYVPDPRVSFVMVFSEAEFQLWKLTPDFPTLYPYESSGTDFSGEREDLKKAEDERKKQDVLNAFDVKDTPTSLPDLDIPVNTPLQTATQRAFEIFRRITLQQVLRQTGFEDGIGNGNENGLVQDHTGDKIKGAARDSITTEGDTNANNPVGEESASAADLPLCQWQV</sequence>